<dbReference type="RefSeq" id="WP_189060243.1">
    <property type="nucleotide sequence ID" value="NZ_BMMK01000022.1"/>
</dbReference>
<evidence type="ECO:0000313" key="3">
    <source>
        <dbReference type="Proteomes" id="UP000637578"/>
    </source>
</evidence>
<reference evidence="2" key="1">
    <citation type="journal article" date="2014" name="Int. J. Syst. Evol. Microbiol.">
        <title>Complete genome sequence of Corynebacterium casei LMG S-19264T (=DSM 44701T), isolated from a smear-ripened cheese.</title>
        <authorList>
            <consortium name="US DOE Joint Genome Institute (JGI-PGF)"/>
            <person name="Walter F."/>
            <person name="Albersmeier A."/>
            <person name="Kalinowski J."/>
            <person name="Ruckert C."/>
        </authorList>
    </citation>
    <scope>NUCLEOTIDE SEQUENCE</scope>
    <source>
        <strain evidence="2">CGMCC 4.5737</strain>
    </source>
</reference>
<dbReference type="InterPro" id="IPR001387">
    <property type="entry name" value="Cro/C1-type_HTH"/>
</dbReference>
<gene>
    <name evidence="2" type="ORF">GCM10012275_43380</name>
</gene>
<protein>
    <recommendedName>
        <fullName evidence="1">HTH cro/C1-type domain-containing protein</fullName>
    </recommendedName>
</protein>
<dbReference type="Gene3D" id="1.25.40.10">
    <property type="entry name" value="Tetratricopeptide repeat domain"/>
    <property type="match status" value="1"/>
</dbReference>
<dbReference type="AlphaFoldDB" id="A0A8J3CHN8"/>
<organism evidence="2 3">
    <name type="scientific">Longimycelium tulufanense</name>
    <dbReference type="NCBI Taxonomy" id="907463"/>
    <lineage>
        <taxon>Bacteria</taxon>
        <taxon>Bacillati</taxon>
        <taxon>Actinomycetota</taxon>
        <taxon>Actinomycetes</taxon>
        <taxon>Pseudonocardiales</taxon>
        <taxon>Pseudonocardiaceae</taxon>
        <taxon>Longimycelium</taxon>
    </lineage>
</organism>
<dbReference type="InterPro" id="IPR010982">
    <property type="entry name" value="Lambda_DNA-bd_dom_sf"/>
</dbReference>
<dbReference type="SUPFAM" id="SSF47413">
    <property type="entry name" value="lambda repressor-like DNA-binding domains"/>
    <property type="match status" value="1"/>
</dbReference>
<dbReference type="PROSITE" id="PS50943">
    <property type="entry name" value="HTH_CROC1"/>
    <property type="match status" value="1"/>
</dbReference>
<dbReference type="Pfam" id="PF13560">
    <property type="entry name" value="HTH_31"/>
    <property type="match status" value="1"/>
</dbReference>
<sequence>MRSEQLGAALRRERDRAGYSQKDLARLLGCHRSTISHIESGDHGAAEDFWIQADQVCRSGGVLLAAYQRLVSISGDVSPVTGRPEPLDSAWVEGLHHRIRTLVELDTSLGGDHTAPLAVHAVNIATQQVATCPPRPGLERDVHAALGELAEVAGWLCYDAHRHKDVHRLNKQARHHLSLAGDTSLDLLVLQNIAMHATHLRRGEQALAITNRVLQTRNLSPRLHCLWRLREARARAVAGDVDGAWKAWHQVQALHDDGTRESDPAWAWWISDRELAGHHGMIAADCGDWDTAITVTQHSLEITPPAERVRHYIHRAHLFRMQVNAQAWRDAEDTLQQVIPLGAEVGSSRGLATVRRALDTAHASGDPKARDLATTVV</sequence>
<accession>A0A8J3CHN8</accession>
<dbReference type="Proteomes" id="UP000637578">
    <property type="component" value="Unassembled WGS sequence"/>
</dbReference>
<dbReference type="SMART" id="SM00530">
    <property type="entry name" value="HTH_XRE"/>
    <property type="match status" value="1"/>
</dbReference>
<feature type="domain" description="HTH cro/C1-type" evidence="1">
    <location>
        <begin position="10"/>
        <end position="41"/>
    </location>
</feature>
<proteinExistence type="predicted"/>
<reference evidence="2" key="2">
    <citation type="submission" date="2020-09" db="EMBL/GenBank/DDBJ databases">
        <authorList>
            <person name="Sun Q."/>
            <person name="Zhou Y."/>
        </authorList>
    </citation>
    <scope>NUCLEOTIDE SEQUENCE</scope>
    <source>
        <strain evidence="2">CGMCC 4.5737</strain>
    </source>
</reference>
<comment type="caution">
    <text evidence="2">The sequence shown here is derived from an EMBL/GenBank/DDBJ whole genome shotgun (WGS) entry which is preliminary data.</text>
</comment>
<evidence type="ECO:0000313" key="2">
    <source>
        <dbReference type="EMBL" id="GGM68165.1"/>
    </source>
</evidence>
<keyword evidence="3" id="KW-1185">Reference proteome</keyword>
<evidence type="ECO:0000259" key="1">
    <source>
        <dbReference type="PROSITE" id="PS50943"/>
    </source>
</evidence>
<dbReference type="EMBL" id="BMMK01000022">
    <property type="protein sequence ID" value="GGM68165.1"/>
    <property type="molecule type" value="Genomic_DNA"/>
</dbReference>
<dbReference type="CDD" id="cd00093">
    <property type="entry name" value="HTH_XRE"/>
    <property type="match status" value="1"/>
</dbReference>
<dbReference type="Gene3D" id="1.10.260.40">
    <property type="entry name" value="lambda repressor-like DNA-binding domains"/>
    <property type="match status" value="1"/>
</dbReference>
<dbReference type="InterPro" id="IPR011990">
    <property type="entry name" value="TPR-like_helical_dom_sf"/>
</dbReference>
<dbReference type="GO" id="GO:0003677">
    <property type="term" value="F:DNA binding"/>
    <property type="evidence" value="ECO:0007669"/>
    <property type="project" value="InterPro"/>
</dbReference>
<name>A0A8J3CHN8_9PSEU</name>